<dbReference type="AlphaFoldDB" id="A0A926DHS0"/>
<keyword evidence="4" id="KW-1185">Reference proteome</keyword>
<comment type="caution">
    <text evidence="3">The sequence shown here is derived from an EMBL/GenBank/DDBJ whole genome shotgun (WGS) entry which is preliminary data.</text>
</comment>
<protein>
    <submittedName>
        <fullName evidence="3">Peptidoglycan-binding protein</fullName>
    </submittedName>
</protein>
<feature type="signal peptide" evidence="1">
    <location>
        <begin position="1"/>
        <end position="23"/>
    </location>
</feature>
<sequence>MERKKRWACLAALAVLVPGIALAAMADNFPITKGDAGDAVYIIQQRMVDLGYLHFRPTASYGDMTYQGILRFQERNNIAKDGMVGEDTYSHLYDAGIVRAPLNETIPRTVGAGLLATPSEYGELSSWAEIDVIFPVGETVTVTDFNTLRTFRVTRTGGTNHADVQTADKESQVNFMKSFGGGYSWEKRPMLVSINGKKYAASMFGMPNANDTLKNGQMSGSVCLYFSGSTSDIGNIADVEHAANIAKAAGQ</sequence>
<dbReference type="SUPFAM" id="SSF47090">
    <property type="entry name" value="PGBD-like"/>
    <property type="match status" value="1"/>
</dbReference>
<organism evidence="3 4">
    <name type="scientific">Guopingia tenuis</name>
    <dbReference type="NCBI Taxonomy" id="2763656"/>
    <lineage>
        <taxon>Bacteria</taxon>
        <taxon>Bacillati</taxon>
        <taxon>Bacillota</taxon>
        <taxon>Clostridia</taxon>
        <taxon>Christensenellales</taxon>
        <taxon>Christensenellaceae</taxon>
        <taxon>Guopingia</taxon>
    </lineage>
</organism>
<dbReference type="InterPro" id="IPR036365">
    <property type="entry name" value="PGBD-like_sf"/>
</dbReference>
<evidence type="ECO:0000313" key="4">
    <source>
        <dbReference type="Proteomes" id="UP000617951"/>
    </source>
</evidence>
<accession>A0A926DHS0</accession>
<keyword evidence="1" id="KW-0732">Signal</keyword>
<reference evidence="3" key="1">
    <citation type="submission" date="2020-08" db="EMBL/GenBank/DDBJ databases">
        <title>Genome public.</title>
        <authorList>
            <person name="Liu C."/>
            <person name="Sun Q."/>
        </authorList>
    </citation>
    <scope>NUCLEOTIDE SEQUENCE</scope>
    <source>
        <strain evidence="3">NSJ-63</strain>
    </source>
</reference>
<dbReference type="InterPro" id="IPR036366">
    <property type="entry name" value="PGBDSf"/>
</dbReference>
<dbReference type="Proteomes" id="UP000617951">
    <property type="component" value="Unassembled WGS sequence"/>
</dbReference>
<feature type="domain" description="Peptidoglycan binding-like" evidence="2">
    <location>
        <begin position="37"/>
        <end position="92"/>
    </location>
</feature>
<evidence type="ECO:0000313" key="3">
    <source>
        <dbReference type="EMBL" id="MBC8538091.1"/>
    </source>
</evidence>
<dbReference type="Gene3D" id="1.10.101.10">
    <property type="entry name" value="PGBD-like superfamily/PGBD"/>
    <property type="match status" value="1"/>
</dbReference>
<dbReference type="RefSeq" id="WP_249279876.1">
    <property type="nucleotide sequence ID" value="NZ_JACRSS010000001.1"/>
</dbReference>
<dbReference type="InterPro" id="IPR002477">
    <property type="entry name" value="Peptidoglycan-bd-like"/>
</dbReference>
<gene>
    <name evidence="3" type="ORF">H8693_03985</name>
</gene>
<name>A0A926DHS0_9FIRM</name>
<evidence type="ECO:0000256" key="1">
    <source>
        <dbReference type="SAM" id="SignalP"/>
    </source>
</evidence>
<feature type="chain" id="PRO_5037619208" evidence="1">
    <location>
        <begin position="24"/>
        <end position="251"/>
    </location>
</feature>
<proteinExistence type="predicted"/>
<dbReference type="EMBL" id="JACRSS010000001">
    <property type="protein sequence ID" value="MBC8538091.1"/>
    <property type="molecule type" value="Genomic_DNA"/>
</dbReference>
<evidence type="ECO:0000259" key="2">
    <source>
        <dbReference type="Pfam" id="PF01471"/>
    </source>
</evidence>
<dbReference type="Pfam" id="PF01471">
    <property type="entry name" value="PG_binding_1"/>
    <property type="match status" value="1"/>
</dbReference>